<feature type="repeat" description="TPR" evidence="1">
    <location>
        <begin position="72"/>
        <end position="105"/>
    </location>
</feature>
<keyword evidence="1" id="KW-0802">TPR repeat</keyword>
<gene>
    <name evidence="3" type="primary">107370913</name>
</gene>
<dbReference type="OrthoDB" id="2423701at2759"/>
<dbReference type="PANTHER" id="PTHR45862">
    <property type="entry name" value="PROTEIN SGT1 HOMOLOG"/>
    <property type="match status" value="1"/>
</dbReference>
<accession>T1JW42</accession>
<dbReference type="Proteomes" id="UP000015104">
    <property type="component" value="Unassembled WGS sequence"/>
</dbReference>
<dbReference type="PROSITE" id="PS50005">
    <property type="entry name" value="TPR"/>
    <property type="match status" value="1"/>
</dbReference>
<keyword evidence="4" id="KW-1185">Reference proteome</keyword>
<keyword evidence="2" id="KW-0812">Transmembrane</keyword>
<proteinExistence type="predicted"/>
<dbReference type="SMART" id="SM00028">
    <property type="entry name" value="TPR"/>
    <property type="match status" value="3"/>
</dbReference>
<dbReference type="Gene3D" id="1.25.40.10">
    <property type="entry name" value="Tetratricopeptide repeat domain"/>
    <property type="match status" value="1"/>
</dbReference>
<dbReference type="OMA" id="ERGNDCM"/>
<dbReference type="InterPro" id="IPR019734">
    <property type="entry name" value="TPR_rpt"/>
</dbReference>
<dbReference type="KEGG" id="tut:107370913"/>
<keyword evidence="2" id="KW-1133">Transmembrane helix</keyword>
<dbReference type="InterPro" id="IPR011990">
    <property type="entry name" value="TPR-like_helical_dom_sf"/>
</dbReference>
<evidence type="ECO:0000313" key="3">
    <source>
        <dbReference type="EnsemblMetazoa" id="tetur02g06920.1"/>
    </source>
</evidence>
<dbReference type="HOGENOM" id="CLU_100724_0_0_1"/>
<keyword evidence="2" id="KW-0472">Membrane</keyword>
<dbReference type="SUPFAM" id="SSF48452">
    <property type="entry name" value="TPR-like"/>
    <property type="match status" value="1"/>
</dbReference>
<organism evidence="3 4">
    <name type="scientific">Tetranychus urticae</name>
    <name type="common">Two-spotted spider mite</name>
    <dbReference type="NCBI Taxonomy" id="32264"/>
    <lineage>
        <taxon>Eukaryota</taxon>
        <taxon>Metazoa</taxon>
        <taxon>Ecdysozoa</taxon>
        <taxon>Arthropoda</taxon>
        <taxon>Chelicerata</taxon>
        <taxon>Arachnida</taxon>
        <taxon>Acari</taxon>
        <taxon>Acariformes</taxon>
        <taxon>Trombidiformes</taxon>
        <taxon>Prostigmata</taxon>
        <taxon>Eleutherengona</taxon>
        <taxon>Raphignathae</taxon>
        <taxon>Tetranychoidea</taxon>
        <taxon>Tetranychidae</taxon>
        <taxon>Tetranychus</taxon>
    </lineage>
</organism>
<evidence type="ECO:0000256" key="1">
    <source>
        <dbReference type="PROSITE-ProRule" id="PRU00339"/>
    </source>
</evidence>
<feature type="transmembrane region" description="Helical" evidence="2">
    <location>
        <begin position="157"/>
        <end position="175"/>
    </location>
</feature>
<dbReference type="AlphaFoldDB" id="T1JW42"/>
<dbReference type="EMBL" id="CAEY01000807">
    <property type="status" value="NOT_ANNOTATED_CDS"/>
    <property type="molecule type" value="Genomic_DNA"/>
</dbReference>
<sequence>MDNIKKLEELGDECAKKDNHGEAVLHYTHAIKSKPREYRLLEKRCNSFHKIGQYYFAYEDAKDLILMAPNNPTGFLKRATIEFETGNYKQALSNFRKAYHLTRDSSISEKIRQCKEKANKQESSDKHLPWIGAAVGLVIGMALVVADYMLWMNKGYLKNPLLKVALIISNAYLFFHTLKRYRNYISSCRSSLLQPPPLLFPDDGDDDWLKSKND</sequence>
<dbReference type="EnsemblMetazoa" id="tetur02g06920.1">
    <property type="protein sequence ID" value="tetur02g06920.1"/>
    <property type="gene ID" value="tetur02g06920"/>
</dbReference>
<dbReference type="InterPro" id="IPR044563">
    <property type="entry name" value="Sgt1-like"/>
</dbReference>
<evidence type="ECO:0000256" key="2">
    <source>
        <dbReference type="SAM" id="Phobius"/>
    </source>
</evidence>
<evidence type="ECO:0000313" key="4">
    <source>
        <dbReference type="Proteomes" id="UP000015104"/>
    </source>
</evidence>
<dbReference type="GO" id="GO:0051087">
    <property type="term" value="F:protein-folding chaperone binding"/>
    <property type="evidence" value="ECO:0007669"/>
    <property type="project" value="InterPro"/>
</dbReference>
<name>T1JW42_TETUR</name>
<protein>
    <submittedName>
        <fullName evidence="3">Uncharacterized protein</fullName>
    </submittedName>
</protein>
<feature type="transmembrane region" description="Helical" evidence="2">
    <location>
        <begin position="130"/>
        <end position="151"/>
    </location>
</feature>
<dbReference type="eggNOG" id="KOG0548">
    <property type="taxonomic scope" value="Eukaryota"/>
</dbReference>
<reference evidence="3" key="2">
    <citation type="submission" date="2015-06" db="UniProtKB">
        <authorList>
            <consortium name="EnsemblMetazoa"/>
        </authorList>
    </citation>
    <scope>IDENTIFICATION</scope>
</reference>
<reference evidence="4" key="1">
    <citation type="submission" date="2011-08" db="EMBL/GenBank/DDBJ databases">
        <authorList>
            <person name="Rombauts S."/>
        </authorList>
    </citation>
    <scope>NUCLEOTIDE SEQUENCE</scope>
    <source>
        <strain evidence="4">London</strain>
    </source>
</reference>
<dbReference type="STRING" id="32264.T1JW42"/>